<evidence type="ECO:0000313" key="14">
    <source>
        <dbReference type="EMBL" id="VBB45539.1"/>
    </source>
</evidence>
<dbReference type="GO" id="GO:0070626">
    <property type="term" value="F:(S)-2-(5-amino-1-(5-phospho-D-ribosyl)imidazole-4-carboxamido) succinate lyase (fumarate-forming) activity"/>
    <property type="evidence" value="ECO:0007669"/>
    <property type="project" value="TreeGrafter"/>
</dbReference>
<evidence type="ECO:0000256" key="1">
    <source>
        <dbReference type="ARBA" id="ARBA00004706"/>
    </source>
</evidence>
<gene>
    <name evidence="14" type="primary">purB</name>
    <name evidence="14" type="ORF">TRIP_B350490</name>
</gene>
<dbReference type="InterPro" id="IPR000362">
    <property type="entry name" value="Fumarate_lyase_fam"/>
</dbReference>
<dbReference type="GO" id="GO:0005829">
    <property type="term" value="C:cytosol"/>
    <property type="evidence" value="ECO:0007669"/>
    <property type="project" value="TreeGrafter"/>
</dbReference>
<dbReference type="UniPathway" id="UPA00075">
    <property type="reaction ID" value="UER00336"/>
</dbReference>
<dbReference type="SMART" id="SM00998">
    <property type="entry name" value="ADSL_C"/>
    <property type="match status" value="1"/>
</dbReference>
<evidence type="ECO:0000256" key="8">
    <source>
        <dbReference type="ARBA" id="ARBA00024477"/>
    </source>
</evidence>
<evidence type="ECO:0000256" key="9">
    <source>
        <dbReference type="ARBA" id="ARBA00030717"/>
    </source>
</evidence>
<evidence type="ECO:0000256" key="5">
    <source>
        <dbReference type="ARBA" id="ARBA00017058"/>
    </source>
</evidence>
<evidence type="ECO:0000256" key="2">
    <source>
        <dbReference type="ARBA" id="ARBA00004734"/>
    </source>
</evidence>
<dbReference type="GO" id="GO:0006189">
    <property type="term" value="P:'de novo' IMP biosynthetic process"/>
    <property type="evidence" value="ECO:0007669"/>
    <property type="project" value="UniProtKB-UniPathway"/>
</dbReference>
<dbReference type="PROSITE" id="PS00163">
    <property type="entry name" value="FUMARATE_LYASES"/>
    <property type="match status" value="1"/>
</dbReference>
<keyword evidence="7 12" id="KW-0456">Lyase</keyword>
<evidence type="ECO:0000256" key="6">
    <source>
        <dbReference type="ARBA" id="ARBA00022755"/>
    </source>
</evidence>
<dbReference type="InterPro" id="IPR020557">
    <property type="entry name" value="Fumarate_lyase_CS"/>
</dbReference>
<evidence type="ECO:0000256" key="12">
    <source>
        <dbReference type="RuleBase" id="RU361172"/>
    </source>
</evidence>
<dbReference type="InterPro" id="IPR024083">
    <property type="entry name" value="Fumarase/histidase_N"/>
</dbReference>
<accession>A0A653AC99</accession>
<dbReference type="EMBL" id="UPXX01000029">
    <property type="protein sequence ID" value="VBB45539.1"/>
    <property type="molecule type" value="Genomic_DNA"/>
</dbReference>
<dbReference type="AlphaFoldDB" id="A0A653AC99"/>
<dbReference type="InterPro" id="IPR022761">
    <property type="entry name" value="Fumarate_lyase_N"/>
</dbReference>
<dbReference type="InterPro" id="IPR004769">
    <property type="entry name" value="Pur_lyase"/>
</dbReference>
<dbReference type="SUPFAM" id="SSF48557">
    <property type="entry name" value="L-aspartase-like"/>
    <property type="match status" value="1"/>
</dbReference>
<comment type="catalytic activity">
    <reaction evidence="10">
        <text>N(6)-(1,2-dicarboxyethyl)-AMP = fumarate + AMP</text>
        <dbReference type="Rhea" id="RHEA:16853"/>
        <dbReference type="ChEBI" id="CHEBI:29806"/>
        <dbReference type="ChEBI" id="CHEBI:57567"/>
        <dbReference type="ChEBI" id="CHEBI:456215"/>
        <dbReference type="EC" id="4.3.2.2"/>
    </reaction>
    <physiologicalReaction direction="left-to-right" evidence="10">
        <dbReference type="Rhea" id="RHEA:16854"/>
    </physiologicalReaction>
</comment>
<dbReference type="Pfam" id="PF00206">
    <property type="entry name" value="Lyase_1"/>
    <property type="match status" value="1"/>
</dbReference>
<dbReference type="Pfam" id="PF10397">
    <property type="entry name" value="ADSL_C"/>
    <property type="match status" value="1"/>
</dbReference>
<name>A0A653AC99_UNCDX</name>
<evidence type="ECO:0000259" key="13">
    <source>
        <dbReference type="SMART" id="SM00998"/>
    </source>
</evidence>
<dbReference type="EC" id="4.3.2.2" evidence="4 11"/>
<feature type="domain" description="Adenylosuccinate lyase C-terminal" evidence="13">
    <location>
        <begin position="349"/>
        <end position="429"/>
    </location>
</feature>
<dbReference type="Gene3D" id="1.10.275.10">
    <property type="entry name" value="Fumarase/aspartase (N-terminal domain)"/>
    <property type="match status" value="1"/>
</dbReference>
<dbReference type="FunFam" id="1.20.200.10:FF:000008">
    <property type="entry name" value="Adenylosuccinate lyase"/>
    <property type="match status" value="1"/>
</dbReference>
<comment type="catalytic activity">
    <reaction evidence="8">
        <text>(2S)-2-[5-amino-1-(5-phospho-beta-D-ribosyl)imidazole-4-carboxamido]succinate = 5-amino-1-(5-phospho-beta-D-ribosyl)imidazole-4-carboxamide + fumarate</text>
        <dbReference type="Rhea" id="RHEA:23920"/>
        <dbReference type="ChEBI" id="CHEBI:29806"/>
        <dbReference type="ChEBI" id="CHEBI:58443"/>
        <dbReference type="ChEBI" id="CHEBI:58475"/>
        <dbReference type="EC" id="4.3.2.2"/>
    </reaction>
    <physiologicalReaction direction="left-to-right" evidence="8">
        <dbReference type="Rhea" id="RHEA:23921"/>
    </physiologicalReaction>
</comment>
<evidence type="ECO:0000256" key="3">
    <source>
        <dbReference type="ARBA" id="ARBA00008273"/>
    </source>
</evidence>
<dbReference type="PANTHER" id="PTHR43172:SF1">
    <property type="entry name" value="ADENYLOSUCCINATE LYASE"/>
    <property type="match status" value="1"/>
</dbReference>
<comment type="similarity">
    <text evidence="3 12">Belongs to the lyase 1 family. Adenylosuccinate lyase subfamily.</text>
</comment>
<dbReference type="Gene3D" id="1.10.40.30">
    <property type="entry name" value="Fumarase/aspartase (C-terminal domain)"/>
    <property type="match status" value="1"/>
</dbReference>
<evidence type="ECO:0000256" key="10">
    <source>
        <dbReference type="ARBA" id="ARBA00049115"/>
    </source>
</evidence>
<dbReference type="CDD" id="cd01360">
    <property type="entry name" value="Adenylsuccinate_lyase_1"/>
    <property type="match status" value="1"/>
</dbReference>
<comment type="pathway">
    <text evidence="1 12">Purine metabolism; IMP biosynthesis via de novo pathway; 5-amino-1-(5-phospho-D-ribosyl)imidazole-4-carboxamide from 5-amino-1-(5-phospho-D-ribosyl)imidazole-4-carboxylate: step 2/2.</text>
</comment>
<evidence type="ECO:0000256" key="11">
    <source>
        <dbReference type="NCBIfam" id="TIGR00928"/>
    </source>
</evidence>
<organism evidence="14">
    <name type="scientific">Uncultured Desulfatiglans sp</name>
    <dbReference type="NCBI Taxonomy" id="1748965"/>
    <lineage>
        <taxon>Bacteria</taxon>
        <taxon>Pseudomonadati</taxon>
        <taxon>Thermodesulfobacteriota</taxon>
        <taxon>Desulfobacteria</taxon>
        <taxon>Desulfatiglandales</taxon>
        <taxon>Desulfatiglandaceae</taxon>
        <taxon>Desulfatiglans</taxon>
        <taxon>environmental samples</taxon>
    </lineage>
</organism>
<dbReference type="InterPro" id="IPR008948">
    <property type="entry name" value="L-Aspartase-like"/>
</dbReference>
<dbReference type="NCBIfam" id="TIGR00928">
    <property type="entry name" value="purB"/>
    <property type="match status" value="1"/>
</dbReference>
<dbReference type="InterPro" id="IPR019468">
    <property type="entry name" value="AdenyloSucc_lyase_C"/>
</dbReference>
<dbReference type="GO" id="GO:0044208">
    <property type="term" value="P:'de novo' AMP biosynthetic process"/>
    <property type="evidence" value="ECO:0007669"/>
    <property type="project" value="UniProtKB-UniPathway"/>
</dbReference>
<dbReference type="FunFam" id="1.10.275.10:FF:000006">
    <property type="entry name" value="Adenylosuccinate lyase"/>
    <property type="match status" value="1"/>
</dbReference>
<dbReference type="FunFam" id="1.10.40.30:FF:000007">
    <property type="entry name" value="Adenylosuccinate lyase"/>
    <property type="match status" value="1"/>
</dbReference>
<sequence length="432" mass="49045">MISRYTRTEMGRIWEDENRYAKWLDVELAACEAMSEEGIVPREALENIRRKAGFSVQRILEIEEETRHDVIAFLTNVAEHVGPDSRFIHLGLTSSDVLDTSLALLLREAMDRILAGVDELAVVLERRAREHKQTVMIGRSHGVHAEPITFGVKLCVWYTEMRRNRLRLEQAREVISCGKFSGAVGTFANVSPSVEARACRLLGLEPAEVSTQIVQRDRHAQYFTALAVLAGTLEKIAVEIRHLQRTEVLEAEEPFAKGQKGSSAMPHKKNPIGCENISGLARLVRTNALAALENMALWHERDISHSSVERVIGPDSTILIDYMLHRLKGILDRLVVHPDRMLENLHKTRGLIFSQQVLVELAERGLERQAAYVLVQRNAMKVWETGQDFKSLLLEDPDILKVLSREEIEGLFDLNYHLKHVDTIFERVFGRA</sequence>
<dbReference type="GO" id="GO:0004018">
    <property type="term" value="F:N6-(1,2-dicarboxyethyl)AMP AMP-lyase (fumarate-forming) activity"/>
    <property type="evidence" value="ECO:0007669"/>
    <property type="project" value="UniProtKB-UniRule"/>
</dbReference>
<proteinExistence type="inferred from homology"/>
<comment type="pathway">
    <text evidence="2 12">Purine metabolism; AMP biosynthesis via de novo pathway; AMP from IMP: step 2/2.</text>
</comment>
<dbReference type="UniPathway" id="UPA00074">
    <property type="reaction ID" value="UER00132"/>
</dbReference>
<dbReference type="PRINTS" id="PR00149">
    <property type="entry name" value="FUMRATELYASE"/>
</dbReference>
<evidence type="ECO:0000256" key="7">
    <source>
        <dbReference type="ARBA" id="ARBA00023239"/>
    </source>
</evidence>
<reference evidence="14" key="1">
    <citation type="submission" date="2018-07" db="EMBL/GenBank/DDBJ databases">
        <authorList>
            <consortium name="Genoscope - CEA"/>
            <person name="William W."/>
        </authorList>
    </citation>
    <scope>NUCLEOTIDE SEQUENCE</scope>
    <source>
        <strain evidence="14">IK1</strain>
    </source>
</reference>
<keyword evidence="6 12" id="KW-0658">Purine biosynthesis</keyword>
<dbReference type="PANTHER" id="PTHR43172">
    <property type="entry name" value="ADENYLOSUCCINATE LYASE"/>
    <property type="match status" value="1"/>
</dbReference>
<dbReference type="Gene3D" id="1.20.200.10">
    <property type="entry name" value="Fumarase/aspartase (Central domain)"/>
    <property type="match status" value="1"/>
</dbReference>
<evidence type="ECO:0000256" key="4">
    <source>
        <dbReference type="ARBA" id="ARBA00012339"/>
    </source>
</evidence>
<dbReference type="PRINTS" id="PR00145">
    <property type="entry name" value="ARGSUCLYASE"/>
</dbReference>
<protein>
    <recommendedName>
        <fullName evidence="5 11">Adenylosuccinate lyase</fullName>
        <shortName evidence="12">ASL</shortName>
        <ecNumber evidence="4 11">4.3.2.2</ecNumber>
    </recommendedName>
    <alternativeName>
        <fullName evidence="9 12">Adenylosuccinase</fullName>
    </alternativeName>
</protein>